<feature type="transmembrane region" description="Helical" evidence="1">
    <location>
        <begin position="252"/>
        <end position="270"/>
    </location>
</feature>
<protein>
    <submittedName>
        <fullName evidence="3">CPBP family intramembrane metalloprotease</fullName>
    </submittedName>
</protein>
<organism evidence="3 4">
    <name type="scientific">Nocardia terpenica</name>
    <dbReference type="NCBI Taxonomy" id="455432"/>
    <lineage>
        <taxon>Bacteria</taxon>
        <taxon>Bacillati</taxon>
        <taxon>Actinomycetota</taxon>
        <taxon>Actinomycetes</taxon>
        <taxon>Mycobacteriales</taxon>
        <taxon>Nocardiaceae</taxon>
        <taxon>Nocardia</taxon>
    </lineage>
</organism>
<dbReference type="GO" id="GO:0008237">
    <property type="term" value="F:metallopeptidase activity"/>
    <property type="evidence" value="ECO:0007669"/>
    <property type="project" value="UniProtKB-KW"/>
</dbReference>
<keyword evidence="3" id="KW-0378">Hydrolase</keyword>
<keyword evidence="1" id="KW-0812">Transmembrane</keyword>
<dbReference type="GO" id="GO:0080120">
    <property type="term" value="P:CAAX-box protein maturation"/>
    <property type="evidence" value="ECO:0007669"/>
    <property type="project" value="UniProtKB-ARBA"/>
</dbReference>
<evidence type="ECO:0000313" key="4">
    <source>
        <dbReference type="Proteomes" id="UP000221961"/>
    </source>
</evidence>
<dbReference type="EMBL" id="CP023778">
    <property type="protein sequence ID" value="ATL68553.1"/>
    <property type="molecule type" value="Genomic_DNA"/>
</dbReference>
<sequence>MSLTTRPDRIILIGGAAVYLAALLVLICTAHTGLRYSSDTAATRPLVGLWLPGLVGLGLALLVPLKQAVPQPLSGLEPRRAARQGWCLAGLAVAFAVAINLVHGANDWFVGLKLVLLLGPLVLRWATVWEWAGLGLRGRWLRPLPGAIGFLAVTNLLWPWHGGAADITVLLAGFVMNAVIEEIFYRFWLQTRLEIRYGRWPAIVVSALLWSVWHAAIQGGDGLGIDLAAAIAGKGGTGLFLGYLWSRYRNPWILLVVHGFVNAPIGMLLGSR</sequence>
<reference evidence="3 4" key="1">
    <citation type="submission" date="2017-10" db="EMBL/GenBank/DDBJ databases">
        <title>Comparative genomics between pathogenic Norcardia.</title>
        <authorList>
            <person name="Zeng L."/>
        </authorList>
    </citation>
    <scope>NUCLEOTIDE SEQUENCE [LARGE SCALE GENOMIC DNA]</scope>
    <source>
        <strain evidence="3 4">NC_YFY_NT001</strain>
    </source>
</reference>
<keyword evidence="1" id="KW-0472">Membrane</keyword>
<evidence type="ECO:0000313" key="3">
    <source>
        <dbReference type="EMBL" id="ATL68553.1"/>
    </source>
</evidence>
<keyword evidence="1" id="KW-1133">Transmembrane helix</keyword>
<dbReference type="KEGG" id="ntp:CRH09_22520"/>
<name>A0A291RLV1_9NOCA</name>
<dbReference type="Proteomes" id="UP000221961">
    <property type="component" value="Chromosome"/>
</dbReference>
<dbReference type="AlphaFoldDB" id="A0A291RLV1"/>
<dbReference type="GO" id="GO:0004175">
    <property type="term" value="F:endopeptidase activity"/>
    <property type="evidence" value="ECO:0007669"/>
    <property type="project" value="UniProtKB-ARBA"/>
</dbReference>
<keyword evidence="3" id="KW-0645">Protease</keyword>
<feature type="transmembrane region" description="Helical" evidence="1">
    <location>
        <begin position="167"/>
        <end position="188"/>
    </location>
</feature>
<evidence type="ECO:0000259" key="2">
    <source>
        <dbReference type="Pfam" id="PF02517"/>
    </source>
</evidence>
<feature type="transmembrane region" description="Helical" evidence="1">
    <location>
        <begin position="108"/>
        <end position="128"/>
    </location>
</feature>
<proteinExistence type="predicted"/>
<dbReference type="Pfam" id="PF02517">
    <property type="entry name" value="Rce1-like"/>
    <property type="match status" value="1"/>
</dbReference>
<gene>
    <name evidence="3" type="ORF">CRH09_22520</name>
</gene>
<dbReference type="RefSeq" id="WP_098695630.1">
    <property type="nucleotide sequence ID" value="NZ_CP023778.1"/>
</dbReference>
<dbReference type="GeneID" id="88360127"/>
<feature type="transmembrane region" description="Helical" evidence="1">
    <location>
        <begin position="46"/>
        <end position="65"/>
    </location>
</feature>
<feature type="domain" description="CAAX prenyl protease 2/Lysostaphin resistance protein A-like" evidence="2">
    <location>
        <begin position="167"/>
        <end position="263"/>
    </location>
</feature>
<feature type="transmembrane region" description="Helical" evidence="1">
    <location>
        <begin position="223"/>
        <end position="245"/>
    </location>
</feature>
<feature type="transmembrane region" description="Helical" evidence="1">
    <location>
        <begin position="200"/>
        <end position="217"/>
    </location>
</feature>
<accession>A0A291RLV1</accession>
<feature type="transmembrane region" description="Helical" evidence="1">
    <location>
        <begin position="140"/>
        <end position="161"/>
    </location>
</feature>
<feature type="transmembrane region" description="Helical" evidence="1">
    <location>
        <begin position="85"/>
        <end position="102"/>
    </location>
</feature>
<dbReference type="GO" id="GO:0006508">
    <property type="term" value="P:proteolysis"/>
    <property type="evidence" value="ECO:0007669"/>
    <property type="project" value="UniProtKB-KW"/>
</dbReference>
<dbReference type="InterPro" id="IPR003675">
    <property type="entry name" value="Rce1/LyrA-like_dom"/>
</dbReference>
<evidence type="ECO:0000256" key="1">
    <source>
        <dbReference type="SAM" id="Phobius"/>
    </source>
</evidence>
<keyword evidence="3" id="KW-0482">Metalloprotease</keyword>
<feature type="transmembrane region" description="Helical" evidence="1">
    <location>
        <begin position="12"/>
        <end position="34"/>
    </location>
</feature>